<dbReference type="EMBL" id="FTOA01000002">
    <property type="protein sequence ID" value="SIS46112.1"/>
    <property type="molecule type" value="Genomic_DNA"/>
</dbReference>
<feature type="binding site" evidence="2">
    <location>
        <position position="267"/>
    </location>
    <ligand>
        <name>Zn(2+)</name>
        <dbReference type="ChEBI" id="CHEBI:29105"/>
        <note>catalytic</note>
    </ligand>
</feature>
<comment type="catalytic activity">
    <reaction evidence="1">
        <text>Release of a C-terminal amino acid with broad specificity, except for -Pro.</text>
        <dbReference type="EC" id="3.4.17.19"/>
    </reaction>
</comment>
<keyword evidence="1" id="KW-0378">Hydrolase</keyword>
<evidence type="ECO:0000313" key="5">
    <source>
        <dbReference type="Proteomes" id="UP000185678"/>
    </source>
</evidence>
<dbReference type="PANTHER" id="PTHR34217">
    <property type="entry name" value="METAL-DEPENDENT CARBOXYPEPTIDASE"/>
    <property type="match status" value="1"/>
</dbReference>
<evidence type="ECO:0000256" key="1">
    <source>
        <dbReference type="PIRNR" id="PIRNR006615"/>
    </source>
</evidence>
<dbReference type="Gene3D" id="1.10.1370.30">
    <property type="match status" value="1"/>
</dbReference>
<dbReference type="AlphaFoldDB" id="A0A1N7J9U7"/>
<dbReference type="CDD" id="cd06460">
    <property type="entry name" value="M32_Taq"/>
    <property type="match status" value="1"/>
</dbReference>
<organism evidence="4 5">
    <name type="scientific">Insolitispirillum peregrinum</name>
    <dbReference type="NCBI Taxonomy" id="80876"/>
    <lineage>
        <taxon>Bacteria</taxon>
        <taxon>Pseudomonadati</taxon>
        <taxon>Pseudomonadota</taxon>
        <taxon>Alphaproteobacteria</taxon>
        <taxon>Rhodospirillales</taxon>
        <taxon>Novispirillaceae</taxon>
        <taxon>Insolitispirillum</taxon>
    </lineage>
</organism>
<evidence type="ECO:0000256" key="3">
    <source>
        <dbReference type="PIRSR" id="PIRSR006615-2"/>
    </source>
</evidence>
<dbReference type="STRING" id="80876.SAMN05421779_10215"/>
<dbReference type="SUPFAM" id="SSF55486">
    <property type="entry name" value="Metalloproteases ('zincins'), catalytic domain"/>
    <property type="match status" value="1"/>
</dbReference>
<comment type="similarity">
    <text evidence="1">Belongs to the peptidase M32 family.</text>
</comment>
<dbReference type="GO" id="GO:0006508">
    <property type="term" value="P:proteolysis"/>
    <property type="evidence" value="ECO:0007669"/>
    <property type="project" value="UniProtKB-UniRule"/>
</dbReference>
<gene>
    <name evidence="4" type="ORF">SAMN05421779_10215</name>
</gene>
<dbReference type="GO" id="GO:0004181">
    <property type="term" value="F:metallocarboxypeptidase activity"/>
    <property type="evidence" value="ECO:0007669"/>
    <property type="project" value="UniProtKB-UniRule"/>
</dbReference>
<comment type="cofactor">
    <cofactor evidence="2">
        <name>Zn(2+)</name>
        <dbReference type="ChEBI" id="CHEBI:29105"/>
    </cofactor>
    <text evidence="2">Binds 1 zinc ion per subunit.</text>
</comment>
<evidence type="ECO:0000313" key="4">
    <source>
        <dbReference type="EMBL" id="SIS46112.1"/>
    </source>
</evidence>
<protein>
    <recommendedName>
        <fullName evidence="1">Metal-dependent carboxypeptidase</fullName>
        <ecNumber evidence="1">3.4.17.19</ecNumber>
    </recommendedName>
</protein>
<comment type="function">
    <text evidence="1">Broad specificity carboxypetidase that releases amino acids sequentially from the C-terminus, including neutral, aromatic, polar and basic residues.</text>
</comment>
<keyword evidence="1" id="KW-0645">Protease</keyword>
<dbReference type="PANTHER" id="PTHR34217:SF1">
    <property type="entry name" value="CARBOXYPEPTIDASE 1"/>
    <property type="match status" value="1"/>
</dbReference>
<keyword evidence="1 2" id="KW-0479">Metal-binding</keyword>
<reference evidence="4 5" key="1">
    <citation type="submission" date="2017-01" db="EMBL/GenBank/DDBJ databases">
        <authorList>
            <person name="Mah S.A."/>
            <person name="Swanson W.J."/>
            <person name="Moy G.W."/>
            <person name="Vacquier V.D."/>
        </authorList>
    </citation>
    <scope>NUCLEOTIDE SEQUENCE [LARGE SCALE GENOMIC DNA]</scope>
    <source>
        <strain evidence="4 5">DSM 11589</strain>
    </source>
</reference>
<keyword evidence="2" id="KW-0862">Zinc</keyword>
<dbReference type="GO" id="GO:0046872">
    <property type="term" value="F:metal ion binding"/>
    <property type="evidence" value="ECO:0007669"/>
    <property type="project" value="UniProtKB-KW"/>
</dbReference>
<dbReference type="Pfam" id="PF02074">
    <property type="entry name" value="Peptidase_M32"/>
    <property type="match status" value="1"/>
</dbReference>
<dbReference type="Proteomes" id="UP000185678">
    <property type="component" value="Unassembled WGS sequence"/>
</dbReference>
<dbReference type="EC" id="3.4.17.19" evidence="1"/>
<feature type="binding site" evidence="2">
    <location>
        <position position="297"/>
    </location>
    <ligand>
        <name>Zn(2+)</name>
        <dbReference type="ChEBI" id="CHEBI:29105"/>
        <note>catalytic</note>
    </ligand>
</feature>
<proteinExistence type="inferred from homology"/>
<feature type="active site" description="Proton donor/acceptor" evidence="3">
    <location>
        <position position="268"/>
    </location>
</feature>
<keyword evidence="1 4" id="KW-0121">Carboxypeptidase</keyword>
<dbReference type="OrthoDB" id="9772308at2"/>
<dbReference type="PROSITE" id="PS52034">
    <property type="entry name" value="PEPTIDASE_M32"/>
    <property type="match status" value="1"/>
</dbReference>
<evidence type="ECO:0000256" key="2">
    <source>
        <dbReference type="PIRSR" id="PIRSR006615-1"/>
    </source>
</evidence>
<keyword evidence="1" id="KW-0482">Metalloprotease</keyword>
<sequence>MSTPAARAYQALSDRFRRLSALEDAMGMLSWDRSVMMPAGGAASRAETSAALATLHHDLLVDGHVGDWLDEAAEGAAGLTAWQAANLREMKRSYIHSTALSGELVEAVSLAASECEHVWRTARAESNFALVQPTLTHLLGLVREVAQAKAQALGVSAYDALLDEYEPDGRSADIDVLFSELEAFLPSFLPQVLAAQGAEPPAPQGPFPVATQEALCRRLMQTLGFDFDHGRLDVSTHPFCGGTPQDVRITTRYRDDDYSGSMMGVLHETGHGLYERGLPTEWAGQPVGRARGMSIHESQSLLMEMQACRSREFVTYTAPLLREAFGGSGPAWETDALYKRAIRVERGFIRVDADEVTYPLHVILRYRLEKALIEGRMEAADLPDAWNALFQSLVGVPVPEDRVGCLQDIHWYDGAWGYFPTYTLGALTAAQLFAAAVAADPQIPAGLERGDFAPLLAWLRPNIHARASSLSTRDLLIAATGKPLSTEAFKAHLQRRYAV</sequence>
<feature type="binding site" evidence="2">
    <location>
        <position position="271"/>
    </location>
    <ligand>
        <name>Zn(2+)</name>
        <dbReference type="ChEBI" id="CHEBI:29105"/>
        <note>catalytic</note>
    </ligand>
</feature>
<dbReference type="PRINTS" id="PR00998">
    <property type="entry name" value="CRBOXYPTASET"/>
</dbReference>
<keyword evidence="5" id="KW-1185">Reference proteome</keyword>
<dbReference type="PIRSF" id="PIRSF006615">
    <property type="entry name" value="Zn_crbxpep_Taq"/>
    <property type="match status" value="1"/>
</dbReference>
<accession>A0A1N7J9U7</accession>
<name>A0A1N7J9U7_9PROT</name>
<dbReference type="RefSeq" id="WP_076398956.1">
    <property type="nucleotide sequence ID" value="NZ_FTOA01000002.1"/>
</dbReference>
<dbReference type="InterPro" id="IPR001333">
    <property type="entry name" value="Peptidase_M32_Taq"/>
</dbReference>